<feature type="domain" description="Apple" evidence="2">
    <location>
        <begin position="35"/>
        <end position="117"/>
    </location>
</feature>
<dbReference type="AlphaFoldDB" id="A0A915PIL8"/>
<evidence type="ECO:0000313" key="3">
    <source>
        <dbReference type="Proteomes" id="UP000887581"/>
    </source>
</evidence>
<accession>A0A915PIL8</accession>
<reference evidence="4" key="1">
    <citation type="submission" date="2022-11" db="UniProtKB">
        <authorList>
            <consortium name="WormBaseParasite"/>
        </authorList>
    </citation>
    <scope>IDENTIFICATION</scope>
</reference>
<protein>
    <submittedName>
        <fullName evidence="4">Apple domain-containing protein</fullName>
    </submittedName>
</protein>
<name>A0A915PIL8_9BILA</name>
<keyword evidence="1" id="KW-0732">Signal</keyword>
<evidence type="ECO:0000313" key="4">
    <source>
        <dbReference type="WBParaSite" id="sdigi.contig194.g5945.t1"/>
    </source>
</evidence>
<dbReference type="WBParaSite" id="sdigi.contig194.g5945.t1">
    <property type="protein sequence ID" value="sdigi.contig194.g5945.t1"/>
    <property type="gene ID" value="sdigi.contig194.g5945"/>
</dbReference>
<proteinExistence type="predicted"/>
<keyword evidence="3" id="KW-1185">Reference proteome</keyword>
<feature type="chain" id="PRO_5036872601" evidence="1">
    <location>
        <begin position="20"/>
        <end position="158"/>
    </location>
</feature>
<dbReference type="PROSITE" id="PS50948">
    <property type="entry name" value="PAN"/>
    <property type="match status" value="1"/>
</dbReference>
<feature type="signal peptide" evidence="1">
    <location>
        <begin position="1"/>
        <end position="19"/>
    </location>
</feature>
<dbReference type="InterPro" id="IPR003609">
    <property type="entry name" value="Pan_app"/>
</dbReference>
<organism evidence="3 4">
    <name type="scientific">Setaria digitata</name>
    <dbReference type="NCBI Taxonomy" id="48799"/>
    <lineage>
        <taxon>Eukaryota</taxon>
        <taxon>Metazoa</taxon>
        <taxon>Ecdysozoa</taxon>
        <taxon>Nematoda</taxon>
        <taxon>Chromadorea</taxon>
        <taxon>Rhabditida</taxon>
        <taxon>Spirurina</taxon>
        <taxon>Spiruromorpha</taxon>
        <taxon>Filarioidea</taxon>
        <taxon>Setariidae</taxon>
        <taxon>Setaria</taxon>
    </lineage>
</organism>
<dbReference type="Proteomes" id="UP000887581">
    <property type="component" value="Unplaced"/>
</dbReference>
<evidence type="ECO:0000256" key="1">
    <source>
        <dbReference type="SAM" id="SignalP"/>
    </source>
</evidence>
<sequence length="158" mass="18006">MIVSSFLILTGTFFKIIEAYNRPNHFGNPCVLCKCFVEYTDRDLPITLKPYGVAIDGYSTTEDQCLATCLKDSRCKAAVYGLIGGRDVFTCELYETTTVNQLIYVPNVNIYLPKRKSGCKVYYDHIQSSKLTDRQEEITKRKVSYLTLLGQRNHFAFG</sequence>
<evidence type="ECO:0000259" key="2">
    <source>
        <dbReference type="PROSITE" id="PS50948"/>
    </source>
</evidence>